<dbReference type="AlphaFoldDB" id="A0A3M0KTD1"/>
<evidence type="ECO:0008006" key="4">
    <source>
        <dbReference type="Google" id="ProtNLM"/>
    </source>
</evidence>
<feature type="chain" id="PRO_5018290009" description="Sushi domain-containing protein" evidence="1">
    <location>
        <begin position="23"/>
        <end position="297"/>
    </location>
</feature>
<keyword evidence="3" id="KW-1185">Reference proteome</keyword>
<dbReference type="EMBL" id="QRBI01000102">
    <property type="protein sequence ID" value="RMC16538.1"/>
    <property type="molecule type" value="Genomic_DNA"/>
</dbReference>
<gene>
    <name evidence="2" type="ORF">DUI87_06475</name>
</gene>
<dbReference type="OrthoDB" id="9208658at2759"/>
<proteinExistence type="predicted"/>
<accession>A0A3M0KTD1</accession>
<protein>
    <recommendedName>
        <fullName evidence="4">Sushi domain-containing protein</fullName>
    </recommendedName>
</protein>
<sequence length="297" mass="33762">MALPALALKFFLALALLLLAEGQMYHSPVTPRYIRKQLTGKCKAPSGWDPKLWFSPEKKVYALNEVVQLSCVEEFVPSTPEIQCISRGGQMLWNETATCKEKCQKPQLDPRFIFDQEQGTFNPNEVVKIRCPEGFWPPPMEIKCVTLKPREGSAIPHSGWIMRNGTDTWHLMKENLTCVDILQVVPESLKVSSTSIKLNWICMLPDMCPHIRARCRLEHHPSSNCKAEEVKGEEILQGQEGTFICPPLQPFTVYSVTISLMPSTILYTRFLHDKGNGYVYMECQDDLKLSRSICSLL</sequence>
<evidence type="ECO:0000313" key="2">
    <source>
        <dbReference type="EMBL" id="RMC16538.1"/>
    </source>
</evidence>
<name>A0A3M0KTD1_HIRRU</name>
<dbReference type="STRING" id="333673.A0A3M0KTD1"/>
<dbReference type="Proteomes" id="UP000269221">
    <property type="component" value="Unassembled WGS sequence"/>
</dbReference>
<organism evidence="2 3">
    <name type="scientific">Hirundo rustica rustica</name>
    <dbReference type="NCBI Taxonomy" id="333673"/>
    <lineage>
        <taxon>Eukaryota</taxon>
        <taxon>Metazoa</taxon>
        <taxon>Chordata</taxon>
        <taxon>Craniata</taxon>
        <taxon>Vertebrata</taxon>
        <taxon>Euteleostomi</taxon>
        <taxon>Archelosauria</taxon>
        <taxon>Archosauria</taxon>
        <taxon>Dinosauria</taxon>
        <taxon>Saurischia</taxon>
        <taxon>Theropoda</taxon>
        <taxon>Coelurosauria</taxon>
        <taxon>Aves</taxon>
        <taxon>Neognathae</taxon>
        <taxon>Neoaves</taxon>
        <taxon>Telluraves</taxon>
        <taxon>Australaves</taxon>
        <taxon>Passeriformes</taxon>
        <taxon>Sylvioidea</taxon>
        <taxon>Hirundinidae</taxon>
        <taxon>Hirundo</taxon>
    </lineage>
</organism>
<evidence type="ECO:0000313" key="3">
    <source>
        <dbReference type="Proteomes" id="UP000269221"/>
    </source>
</evidence>
<feature type="signal peptide" evidence="1">
    <location>
        <begin position="1"/>
        <end position="22"/>
    </location>
</feature>
<comment type="caution">
    <text evidence="2">The sequence shown here is derived from an EMBL/GenBank/DDBJ whole genome shotgun (WGS) entry which is preliminary data.</text>
</comment>
<reference evidence="2 3" key="1">
    <citation type="submission" date="2018-07" db="EMBL/GenBank/DDBJ databases">
        <title>A high quality draft genome assembly of the barn swallow (H. rustica rustica).</title>
        <authorList>
            <person name="Formenti G."/>
            <person name="Chiara M."/>
            <person name="Poveda L."/>
            <person name="Francoijs K.-J."/>
            <person name="Bonisoli-Alquati A."/>
            <person name="Canova L."/>
            <person name="Gianfranceschi L."/>
            <person name="Horner D.S."/>
            <person name="Saino N."/>
        </authorList>
    </citation>
    <scope>NUCLEOTIDE SEQUENCE [LARGE SCALE GENOMIC DNA]</scope>
    <source>
        <strain evidence="2">Chelidonia</strain>
        <tissue evidence="2">Blood</tissue>
    </source>
</reference>
<evidence type="ECO:0000256" key="1">
    <source>
        <dbReference type="SAM" id="SignalP"/>
    </source>
</evidence>
<keyword evidence="1" id="KW-0732">Signal</keyword>